<sequence length="108" mass="11634">MSNEETAPLNPATVENTKARDPKSNPSNDELHGLLAIAMGKKKRTPLHILILHGLSFLASVGGLGAALCDSYDTDFVGMRSVVLLLAVNIIWSAVNFYLACKGLHEYP</sequence>
<proteinExistence type="predicted"/>
<feature type="transmembrane region" description="Helical" evidence="2">
    <location>
        <begin position="80"/>
        <end position="101"/>
    </location>
</feature>
<dbReference type="EMBL" id="KZ613516">
    <property type="protein sequence ID" value="PMD15126.1"/>
    <property type="molecule type" value="Genomic_DNA"/>
</dbReference>
<gene>
    <name evidence="3" type="ORF">NA56DRAFT_710350</name>
</gene>
<evidence type="ECO:0000256" key="1">
    <source>
        <dbReference type="SAM" id="MobiDB-lite"/>
    </source>
</evidence>
<keyword evidence="2" id="KW-0472">Membrane</keyword>
<dbReference type="AlphaFoldDB" id="A0A2J6PML1"/>
<accession>A0A2J6PML1</accession>
<keyword evidence="2" id="KW-1133">Transmembrane helix</keyword>
<organism evidence="3 4">
    <name type="scientific">Hyaloscypha hepaticicola</name>
    <dbReference type="NCBI Taxonomy" id="2082293"/>
    <lineage>
        <taxon>Eukaryota</taxon>
        <taxon>Fungi</taxon>
        <taxon>Dikarya</taxon>
        <taxon>Ascomycota</taxon>
        <taxon>Pezizomycotina</taxon>
        <taxon>Leotiomycetes</taxon>
        <taxon>Helotiales</taxon>
        <taxon>Hyaloscyphaceae</taxon>
        <taxon>Hyaloscypha</taxon>
    </lineage>
</organism>
<reference evidence="3 4" key="1">
    <citation type="submission" date="2016-05" db="EMBL/GenBank/DDBJ databases">
        <title>A degradative enzymes factory behind the ericoid mycorrhizal symbiosis.</title>
        <authorList>
            <consortium name="DOE Joint Genome Institute"/>
            <person name="Martino E."/>
            <person name="Morin E."/>
            <person name="Grelet G."/>
            <person name="Kuo A."/>
            <person name="Kohler A."/>
            <person name="Daghino S."/>
            <person name="Barry K."/>
            <person name="Choi C."/>
            <person name="Cichocki N."/>
            <person name="Clum A."/>
            <person name="Copeland A."/>
            <person name="Hainaut M."/>
            <person name="Haridas S."/>
            <person name="Labutti K."/>
            <person name="Lindquist E."/>
            <person name="Lipzen A."/>
            <person name="Khouja H.-R."/>
            <person name="Murat C."/>
            <person name="Ohm R."/>
            <person name="Olson A."/>
            <person name="Spatafora J."/>
            <person name="Veneault-Fourrey C."/>
            <person name="Henrissat B."/>
            <person name="Grigoriev I."/>
            <person name="Martin F."/>
            <person name="Perotto S."/>
        </authorList>
    </citation>
    <scope>NUCLEOTIDE SEQUENCE [LARGE SCALE GENOMIC DNA]</scope>
    <source>
        <strain evidence="3 4">UAMH 7357</strain>
    </source>
</reference>
<evidence type="ECO:0000313" key="4">
    <source>
        <dbReference type="Proteomes" id="UP000235672"/>
    </source>
</evidence>
<feature type="region of interest" description="Disordered" evidence="1">
    <location>
        <begin position="1"/>
        <end position="29"/>
    </location>
</feature>
<feature type="transmembrane region" description="Helical" evidence="2">
    <location>
        <begin position="47"/>
        <end position="68"/>
    </location>
</feature>
<name>A0A2J6PML1_9HELO</name>
<protein>
    <submittedName>
        <fullName evidence="3">Uncharacterized protein</fullName>
    </submittedName>
</protein>
<dbReference type="Proteomes" id="UP000235672">
    <property type="component" value="Unassembled WGS sequence"/>
</dbReference>
<keyword evidence="4" id="KW-1185">Reference proteome</keyword>
<dbReference type="OrthoDB" id="3939221at2759"/>
<evidence type="ECO:0000313" key="3">
    <source>
        <dbReference type="EMBL" id="PMD15126.1"/>
    </source>
</evidence>
<keyword evidence="2" id="KW-0812">Transmembrane</keyword>
<evidence type="ECO:0000256" key="2">
    <source>
        <dbReference type="SAM" id="Phobius"/>
    </source>
</evidence>